<keyword evidence="2" id="KW-1185">Reference proteome</keyword>
<sequence length="85" mass="9256">MEGKGEAEEGKFGCFITSNDSTSLHITRYFGNPEHISPCIGAKTDSYAVTRNGMTLSKAVTPPVLRRLLLHCVCVVRTHFVASPC</sequence>
<dbReference type="Proteomes" id="UP000299102">
    <property type="component" value="Unassembled WGS sequence"/>
</dbReference>
<name>A0A4C1WZD1_EUMVA</name>
<evidence type="ECO:0000313" key="1">
    <source>
        <dbReference type="EMBL" id="GBP56200.1"/>
    </source>
</evidence>
<proteinExistence type="predicted"/>
<reference evidence="1 2" key="1">
    <citation type="journal article" date="2019" name="Commun. Biol.">
        <title>The bagworm genome reveals a unique fibroin gene that provides high tensile strength.</title>
        <authorList>
            <person name="Kono N."/>
            <person name="Nakamura H."/>
            <person name="Ohtoshi R."/>
            <person name="Tomita M."/>
            <person name="Numata K."/>
            <person name="Arakawa K."/>
        </authorList>
    </citation>
    <scope>NUCLEOTIDE SEQUENCE [LARGE SCALE GENOMIC DNA]</scope>
</reference>
<dbReference type="EMBL" id="BGZK01000687">
    <property type="protein sequence ID" value="GBP56200.1"/>
    <property type="molecule type" value="Genomic_DNA"/>
</dbReference>
<gene>
    <name evidence="1" type="ORF">EVAR_41386_1</name>
</gene>
<accession>A0A4C1WZD1</accession>
<comment type="caution">
    <text evidence="1">The sequence shown here is derived from an EMBL/GenBank/DDBJ whole genome shotgun (WGS) entry which is preliminary data.</text>
</comment>
<evidence type="ECO:0000313" key="2">
    <source>
        <dbReference type="Proteomes" id="UP000299102"/>
    </source>
</evidence>
<dbReference type="AlphaFoldDB" id="A0A4C1WZD1"/>
<organism evidence="1 2">
    <name type="scientific">Eumeta variegata</name>
    <name type="common">Bagworm moth</name>
    <name type="synonym">Eumeta japonica</name>
    <dbReference type="NCBI Taxonomy" id="151549"/>
    <lineage>
        <taxon>Eukaryota</taxon>
        <taxon>Metazoa</taxon>
        <taxon>Ecdysozoa</taxon>
        <taxon>Arthropoda</taxon>
        <taxon>Hexapoda</taxon>
        <taxon>Insecta</taxon>
        <taxon>Pterygota</taxon>
        <taxon>Neoptera</taxon>
        <taxon>Endopterygota</taxon>
        <taxon>Lepidoptera</taxon>
        <taxon>Glossata</taxon>
        <taxon>Ditrysia</taxon>
        <taxon>Tineoidea</taxon>
        <taxon>Psychidae</taxon>
        <taxon>Oiketicinae</taxon>
        <taxon>Eumeta</taxon>
    </lineage>
</organism>
<protein>
    <submittedName>
        <fullName evidence="1">Uncharacterized protein</fullName>
    </submittedName>
</protein>